<gene>
    <name evidence="1" type="ORF">ZHAS_00017028</name>
</gene>
<reference evidence="2" key="2">
    <citation type="submission" date="2020-05" db="UniProtKB">
        <authorList>
            <consortium name="EnsemblMetazoa"/>
        </authorList>
    </citation>
    <scope>IDENTIFICATION</scope>
</reference>
<dbReference type="AlphaFoldDB" id="A0A084WFM5"/>
<accession>A0A084WFM5</accession>
<organism evidence="1">
    <name type="scientific">Anopheles sinensis</name>
    <name type="common">Mosquito</name>
    <dbReference type="NCBI Taxonomy" id="74873"/>
    <lineage>
        <taxon>Eukaryota</taxon>
        <taxon>Metazoa</taxon>
        <taxon>Ecdysozoa</taxon>
        <taxon>Arthropoda</taxon>
        <taxon>Hexapoda</taxon>
        <taxon>Insecta</taxon>
        <taxon>Pterygota</taxon>
        <taxon>Neoptera</taxon>
        <taxon>Endopterygota</taxon>
        <taxon>Diptera</taxon>
        <taxon>Nematocera</taxon>
        <taxon>Culicoidea</taxon>
        <taxon>Culicidae</taxon>
        <taxon>Anophelinae</taxon>
        <taxon>Anopheles</taxon>
    </lineage>
</organism>
<sequence>MKSPVCGVPTKTSPYAPETYSRGDDHVKCGGTQRANTLFLSQAESRKRRAAGHFPLKQFNILQLPLPAFAADPLHKTRSDPLK</sequence>
<dbReference type="EnsemblMetazoa" id="ASIC017028-RA">
    <property type="protein sequence ID" value="ASIC017028-PA"/>
    <property type="gene ID" value="ASIC017028"/>
</dbReference>
<protein>
    <submittedName>
        <fullName evidence="1 2">CRE-UNC-70 protein</fullName>
    </submittedName>
</protein>
<proteinExistence type="predicted"/>
<dbReference type="EMBL" id="ATLV01023374">
    <property type="status" value="NOT_ANNOTATED_CDS"/>
    <property type="molecule type" value="Genomic_DNA"/>
</dbReference>
<name>A0A084WFM5_ANOSI</name>
<keyword evidence="3" id="KW-1185">Reference proteome</keyword>
<dbReference type="VEuPathDB" id="VectorBase:ASIC017028"/>
<dbReference type="EMBL" id="KE525342">
    <property type="protein sequence ID" value="KFB49019.1"/>
    <property type="molecule type" value="Genomic_DNA"/>
</dbReference>
<reference evidence="1 3" key="1">
    <citation type="journal article" date="2014" name="BMC Genomics">
        <title>Genome sequence of Anopheles sinensis provides insight into genetics basis of mosquito competence for malaria parasites.</title>
        <authorList>
            <person name="Zhou D."/>
            <person name="Zhang D."/>
            <person name="Ding G."/>
            <person name="Shi L."/>
            <person name="Hou Q."/>
            <person name="Ye Y."/>
            <person name="Xu Y."/>
            <person name="Zhou H."/>
            <person name="Xiong C."/>
            <person name="Li S."/>
            <person name="Yu J."/>
            <person name="Hong S."/>
            <person name="Yu X."/>
            <person name="Zou P."/>
            <person name="Chen C."/>
            <person name="Chang X."/>
            <person name="Wang W."/>
            <person name="Lv Y."/>
            <person name="Sun Y."/>
            <person name="Ma L."/>
            <person name="Shen B."/>
            <person name="Zhu C."/>
        </authorList>
    </citation>
    <scope>NUCLEOTIDE SEQUENCE [LARGE SCALE GENOMIC DNA]</scope>
</reference>
<dbReference type="Proteomes" id="UP000030765">
    <property type="component" value="Unassembled WGS sequence"/>
</dbReference>
<evidence type="ECO:0000313" key="1">
    <source>
        <dbReference type="EMBL" id="KFB49019.1"/>
    </source>
</evidence>
<evidence type="ECO:0000313" key="3">
    <source>
        <dbReference type="Proteomes" id="UP000030765"/>
    </source>
</evidence>
<evidence type="ECO:0000313" key="2">
    <source>
        <dbReference type="EnsemblMetazoa" id="ASIC017028-PA"/>
    </source>
</evidence>